<evidence type="ECO:0000256" key="6">
    <source>
        <dbReference type="ARBA" id="ARBA00022679"/>
    </source>
</evidence>
<feature type="transmembrane region" description="Helical" evidence="12">
    <location>
        <begin position="212"/>
        <end position="229"/>
    </location>
</feature>
<comment type="subcellular location">
    <subcellularLocation>
        <location evidence="1">Membrane</location>
        <topology evidence="1">Multi-pass membrane protein</topology>
    </subcellularLocation>
    <subcellularLocation>
        <location evidence="2">Plastid</location>
        <location evidence="2">Chloroplast</location>
    </subcellularLocation>
</comment>
<keyword evidence="9 12" id="KW-1133">Transmembrane helix</keyword>
<feature type="transmembrane region" description="Helical" evidence="12">
    <location>
        <begin position="331"/>
        <end position="357"/>
    </location>
</feature>
<dbReference type="GO" id="GO:0009507">
    <property type="term" value="C:chloroplast"/>
    <property type="evidence" value="ECO:0007669"/>
    <property type="project" value="UniProtKB-SubCell"/>
</dbReference>
<dbReference type="EMBL" id="HBHV01004123">
    <property type="protein sequence ID" value="CAE0013651.1"/>
    <property type="molecule type" value="Transcribed_RNA"/>
</dbReference>
<evidence type="ECO:0000256" key="5">
    <source>
        <dbReference type="ARBA" id="ARBA00022640"/>
    </source>
</evidence>
<feature type="transmembrane region" description="Helical" evidence="12">
    <location>
        <begin position="236"/>
        <end position="257"/>
    </location>
</feature>
<keyword evidence="7 12" id="KW-0812">Transmembrane</keyword>
<dbReference type="GO" id="GO:0016020">
    <property type="term" value="C:membrane"/>
    <property type="evidence" value="ECO:0007669"/>
    <property type="project" value="UniProtKB-SubCell"/>
</dbReference>
<dbReference type="InterPro" id="IPR000537">
    <property type="entry name" value="UbiA_prenyltransferase"/>
</dbReference>
<dbReference type="AlphaFoldDB" id="A0A7S2YZ80"/>
<dbReference type="Gene3D" id="1.10.357.140">
    <property type="entry name" value="UbiA prenyltransferase"/>
    <property type="match status" value="1"/>
</dbReference>
<keyword evidence="4" id="KW-0150">Chloroplast</keyword>
<dbReference type="NCBIfam" id="NF009525">
    <property type="entry name" value="PRK12887.1"/>
    <property type="match status" value="1"/>
</dbReference>
<evidence type="ECO:0000256" key="3">
    <source>
        <dbReference type="ARBA" id="ARBA00005985"/>
    </source>
</evidence>
<evidence type="ECO:0000313" key="13">
    <source>
        <dbReference type="EMBL" id="CAE0013651.1"/>
    </source>
</evidence>
<evidence type="ECO:0000256" key="7">
    <source>
        <dbReference type="ARBA" id="ARBA00022692"/>
    </source>
</evidence>
<dbReference type="CDD" id="cd13960">
    <property type="entry name" value="PT_UbiA_HPT1"/>
    <property type="match status" value="1"/>
</dbReference>
<keyword evidence="10 12" id="KW-0472">Membrane</keyword>
<evidence type="ECO:0000256" key="4">
    <source>
        <dbReference type="ARBA" id="ARBA00022528"/>
    </source>
</evidence>
<keyword evidence="6" id="KW-0808">Transferase</keyword>
<evidence type="ECO:0000256" key="12">
    <source>
        <dbReference type="SAM" id="Phobius"/>
    </source>
</evidence>
<dbReference type="PANTHER" id="PTHR43009">
    <property type="entry name" value="HOMOGENTISATE SOLANESYLTRANSFERASE, CHLOROPLASTIC"/>
    <property type="match status" value="1"/>
</dbReference>
<dbReference type="GO" id="GO:0004659">
    <property type="term" value="F:prenyltransferase activity"/>
    <property type="evidence" value="ECO:0007669"/>
    <property type="project" value="InterPro"/>
</dbReference>
<evidence type="ECO:0000256" key="1">
    <source>
        <dbReference type="ARBA" id="ARBA00004141"/>
    </source>
</evidence>
<evidence type="ECO:0000256" key="9">
    <source>
        <dbReference type="ARBA" id="ARBA00022989"/>
    </source>
</evidence>
<sequence>MAAMGVTNLRAASKPLKRTRLHSYHSEKSSGVSLQSSGGRVAASSSSSLSGFFLTHDQRTHSRPSVGVYASSSAASADSSGFNEPKEDDDDSSSVAAFLGACWKFVRPHTIRGTILGTTALVTRCLLEADPSLINWKLLPTALMGLFALLCGNGYIVGINQIYDVNIDAVNKPFLPVASGELSKAKAWVLCLGFAAAGMAAVLLNYGTLISALYAFGLFIGWAYSVPPLRLKRSAFLAFLCIATVRGFLLNFGVYYATQAALQGWGGGAIQSLLGNAPATAPAISAIAWSPAIIFITTFVTVFATAIAITKDLPDAEGDRREGITTFTTQYGVPAVATLGTGLLLSNYVLAVTVAMLNPSSAFHRPLFMMAAHAAAAGYLLWSRSELGKANCTQPAIKEFYRRVWNCFYWEYLIFPFC</sequence>
<protein>
    <submittedName>
        <fullName evidence="13">Uncharacterized protein</fullName>
    </submittedName>
</protein>
<name>A0A7S2YZ80_9CHLO</name>
<reference evidence="13" key="1">
    <citation type="submission" date="2021-01" db="EMBL/GenBank/DDBJ databases">
        <authorList>
            <person name="Corre E."/>
            <person name="Pelletier E."/>
            <person name="Niang G."/>
            <person name="Scheremetjew M."/>
            <person name="Finn R."/>
            <person name="Kale V."/>
            <person name="Holt S."/>
            <person name="Cochrane G."/>
            <person name="Meng A."/>
            <person name="Brown T."/>
            <person name="Cohen L."/>
        </authorList>
    </citation>
    <scope>NUCLEOTIDE SEQUENCE</scope>
    <source>
        <strain evidence="13">RCC2336</strain>
    </source>
</reference>
<proteinExistence type="inferred from homology"/>
<keyword evidence="5" id="KW-0934">Plastid</keyword>
<feature type="compositionally biased region" description="Low complexity" evidence="11">
    <location>
        <begin position="36"/>
        <end position="45"/>
    </location>
</feature>
<feature type="transmembrane region" description="Helical" evidence="12">
    <location>
        <begin position="286"/>
        <end position="310"/>
    </location>
</feature>
<accession>A0A7S2YZ80</accession>
<feature type="transmembrane region" description="Helical" evidence="12">
    <location>
        <begin position="363"/>
        <end position="382"/>
    </location>
</feature>
<dbReference type="InterPro" id="IPR044878">
    <property type="entry name" value="UbiA_sf"/>
</dbReference>
<dbReference type="PANTHER" id="PTHR43009:SF10">
    <property type="entry name" value="HOMOGENTISATE SOLANESYLTRANSFERASE, CHLOROPLASTIC"/>
    <property type="match status" value="1"/>
</dbReference>
<feature type="region of interest" description="Disordered" evidence="11">
    <location>
        <begin position="1"/>
        <end position="45"/>
    </location>
</feature>
<dbReference type="Pfam" id="PF01040">
    <property type="entry name" value="UbiA"/>
    <property type="match status" value="1"/>
</dbReference>
<dbReference type="InterPro" id="IPR044502">
    <property type="entry name" value="AtHST-like"/>
</dbReference>
<evidence type="ECO:0000256" key="8">
    <source>
        <dbReference type="ARBA" id="ARBA00022946"/>
    </source>
</evidence>
<evidence type="ECO:0000256" key="10">
    <source>
        <dbReference type="ARBA" id="ARBA00023136"/>
    </source>
</evidence>
<gene>
    <name evidence="13" type="ORF">PPRO1316_LOCUS2829</name>
</gene>
<evidence type="ECO:0000256" key="11">
    <source>
        <dbReference type="SAM" id="MobiDB-lite"/>
    </source>
</evidence>
<keyword evidence="8" id="KW-0809">Transit peptide</keyword>
<comment type="similarity">
    <text evidence="3">Belongs to the UbiA prenyltransferase family.</text>
</comment>
<evidence type="ECO:0000256" key="2">
    <source>
        <dbReference type="ARBA" id="ARBA00004229"/>
    </source>
</evidence>
<organism evidence="13">
    <name type="scientific">Pycnococcus provasolii</name>
    <dbReference type="NCBI Taxonomy" id="41880"/>
    <lineage>
        <taxon>Eukaryota</taxon>
        <taxon>Viridiplantae</taxon>
        <taxon>Chlorophyta</taxon>
        <taxon>Pseudoscourfieldiophyceae</taxon>
        <taxon>Pseudoscourfieldiales</taxon>
        <taxon>Pycnococcaceae</taxon>
        <taxon>Pycnococcus</taxon>
    </lineage>
</organism>